<evidence type="ECO:0000256" key="1">
    <source>
        <dbReference type="SAM" id="Phobius"/>
    </source>
</evidence>
<feature type="transmembrane region" description="Helical" evidence="1">
    <location>
        <begin position="30"/>
        <end position="52"/>
    </location>
</feature>
<evidence type="ECO:0008006" key="4">
    <source>
        <dbReference type="Google" id="ProtNLM"/>
    </source>
</evidence>
<dbReference type="AlphaFoldDB" id="A0A1H2HKZ1"/>
<accession>A0A1H2HKZ1</accession>
<keyword evidence="3" id="KW-1185">Reference proteome</keyword>
<dbReference type="Proteomes" id="UP000199608">
    <property type="component" value="Unassembled WGS sequence"/>
</dbReference>
<organism evidence="2 3">
    <name type="scientific">Desulfobacula phenolica</name>
    <dbReference type="NCBI Taxonomy" id="90732"/>
    <lineage>
        <taxon>Bacteria</taxon>
        <taxon>Pseudomonadati</taxon>
        <taxon>Thermodesulfobacteriota</taxon>
        <taxon>Desulfobacteria</taxon>
        <taxon>Desulfobacterales</taxon>
        <taxon>Desulfobacteraceae</taxon>
        <taxon>Desulfobacula</taxon>
    </lineage>
</organism>
<dbReference type="EMBL" id="FNLL01000006">
    <property type="protein sequence ID" value="SDU32442.1"/>
    <property type="molecule type" value="Genomic_DNA"/>
</dbReference>
<sequence length="121" mass="13574">MKYLITSRPGQLGRAGKEEPMNGVANLFDVALVFIVALLLSLMSTFQVLDFFNPESDITIMKKVRDQWHIITKKGQEVKVKKVTDRKVGGDEGFELGTAYQLKDGRVIYIPNGTNQEEGIK</sequence>
<keyword evidence="1" id="KW-1133">Transmembrane helix</keyword>
<protein>
    <recommendedName>
        <fullName evidence="4">DUF2149 domain-containing protein</fullName>
    </recommendedName>
</protein>
<dbReference type="InterPro" id="IPR018676">
    <property type="entry name" value="DUF2149"/>
</dbReference>
<gene>
    <name evidence="2" type="ORF">SAMN04487931_106306</name>
</gene>
<proteinExistence type="predicted"/>
<reference evidence="3" key="1">
    <citation type="submission" date="2016-10" db="EMBL/GenBank/DDBJ databases">
        <authorList>
            <person name="Varghese N."/>
            <person name="Submissions S."/>
        </authorList>
    </citation>
    <scope>NUCLEOTIDE SEQUENCE [LARGE SCALE GENOMIC DNA]</scope>
    <source>
        <strain evidence="3">DSM 3384</strain>
    </source>
</reference>
<evidence type="ECO:0000313" key="2">
    <source>
        <dbReference type="EMBL" id="SDU32442.1"/>
    </source>
</evidence>
<keyword evidence="1" id="KW-0472">Membrane</keyword>
<keyword evidence="1" id="KW-0812">Transmembrane</keyword>
<evidence type="ECO:0000313" key="3">
    <source>
        <dbReference type="Proteomes" id="UP000199608"/>
    </source>
</evidence>
<dbReference type="RefSeq" id="WP_014958783.1">
    <property type="nucleotide sequence ID" value="NZ_FNLL01000006.1"/>
</dbReference>
<dbReference type="Pfam" id="PF09919">
    <property type="entry name" value="DUF2149"/>
    <property type="match status" value="1"/>
</dbReference>
<name>A0A1H2HKZ1_9BACT</name>